<dbReference type="Proteomes" id="UP001140949">
    <property type="component" value="Unassembled WGS sequence"/>
</dbReference>
<dbReference type="EMBL" id="JANAVB010024400">
    <property type="protein sequence ID" value="KAJ6822306.1"/>
    <property type="molecule type" value="Genomic_DNA"/>
</dbReference>
<protein>
    <submittedName>
        <fullName evidence="1">Pollen-specific leucine-rich repeat extensin-like protein 4</fullName>
    </submittedName>
</protein>
<name>A0AAX6G0T7_IRIPA</name>
<evidence type="ECO:0000313" key="1">
    <source>
        <dbReference type="EMBL" id="KAJ6822306.1"/>
    </source>
</evidence>
<keyword evidence="2" id="KW-1185">Reference proteome</keyword>
<gene>
    <name evidence="1" type="ORF">M6B38_388725</name>
</gene>
<proteinExistence type="predicted"/>
<organism evidence="1 2">
    <name type="scientific">Iris pallida</name>
    <name type="common">Sweet iris</name>
    <dbReference type="NCBI Taxonomy" id="29817"/>
    <lineage>
        <taxon>Eukaryota</taxon>
        <taxon>Viridiplantae</taxon>
        <taxon>Streptophyta</taxon>
        <taxon>Embryophyta</taxon>
        <taxon>Tracheophyta</taxon>
        <taxon>Spermatophyta</taxon>
        <taxon>Magnoliopsida</taxon>
        <taxon>Liliopsida</taxon>
        <taxon>Asparagales</taxon>
        <taxon>Iridaceae</taxon>
        <taxon>Iridoideae</taxon>
        <taxon>Irideae</taxon>
        <taxon>Iris</taxon>
    </lineage>
</organism>
<reference evidence="1" key="1">
    <citation type="journal article" date="2023" name="GigaByte">
        <title>Genome assembly of the bearded iris, Iris pallida Lam.</title>
        <authorList>
            <person name="Bruccoleri R.E."/>
            <person name="Oakeley E.J."/>
            <person name="Faust A.M.E."/>
            <person name="Altorfer M."/>
            <person name="Dessus-Babus S."/>
            <person name="Burckhardt D."/>
            <person name="Oertli M."/>
            <person name="Naumann U."/>
            <person name="Petersen F."/>
            <person name="Wong J."/>
        </authorList>
    </citation>
    <scope>NUCLEOTIDE SEQUENCE</scope>
    <source>
        <strain evidence="1">GSM-AAB239-AS_SAM_17_03QT</strain>
    </source>
</reference>
<accession>A0AAX6G0T7</accession>
<sequence length="80" mass="8848">MAVGGRLDGVGAVTCPDGIGRSREEVVVALSPGQHGCCDAGVWGWVGPTIGKIELWREWLLWEARLRIWWWCRQELVGGC</sequence>
<evidence type="ECO:0000313" key="2">
    <source>
        <dbReference type="Proteomes" id="UP001140949"/>
    </source>
</evidence>
<dbReference type="AlphaFoldDB" id="A0AAX6G0T7"/>
<comment type="caution">
    <text evidence="1">The sequence shown here is derived from an EMBL/GenBank/DDBJ whole genome shotgun (WGS) entry which is preliminary data.</text>
</comment>
<reference evidence="1" key="2">
    <citation type="submission" date="2023-04" db="EMBL/GenBank/DDBJ databases">
        <authorList>
            <person name="Bruccoleri R.E."/>
            <person name="Oakeley E.J."/>
            <person name="Faust A.-M."/>
            <person name="Dessus-Babus S."/>
            <person name="Altorfer M."/>
            <person name="Burckhardt D."/>
            <person name="Oertli M."/>
            <person name="Naumann U."/>
            <person name="Petersen F."/>
            <person name="Wong J."/>
        </authorList>
    </citation>
    <scope>NUCLEOTIDE SEQUENCE</scope>
    <source>
        <strain evidence="1">GSM-AAB239-AS_SAM_17_03QT</strain>
        <tissue evidence="1">Leaf</tissue>
    </source>
</reference>